<dbReference type="Proteomes" id="UP000319204">
    <property type="component" value="Unassembled WGS sequence"/>
</dbReference>
<evidence type="ECO:0000313" key="4">
    <source>
        <dbReference type="Proteomes" id="UP000319204"/>
    </source>
</evidence>
<comment type="caution">
    <text evidence="3">The sequence shown here is derived from an EMBL/GenBank/DDBJ whole genome shotgun (WGS) entry which is preliminary data.</text>
</comment>
<proteinExistence type="predicted"/>
<reference evidence="3" key="1">
    <citation type="submission" date="2019-10" db="EMBL/GenBank/DDBJ databases">
        <title>Muricauda hadale sp. nov., a piezophilic bacterium isolated from hadopelagic water of the Mariana Trench.</title>
        <authorList>
            <person name="Wei Y."/>
        </authorList>
    </citation>
    <scope>NUCLEOTIDE SEQUENCE [LARGE SCALE GENOMIC DNA]</scope>
    <source>
        <strain evidence="3">MT-229</strain>
    </source>
</reference>
<dbReference type="SUPFAM" id="SSF56317">
    <property type="entry name" value="Carbon-nitrogen hydrolase"/>
    <property type="match status" value="1"/>
</dbReference>
<name>A0A5N5IX55_9FLAO</name>
<keyword evidence="1 3" id="KW-0378">Hydrolase</keyword>
<dbReference type="PROSITE" id="PS50263">
    <property type="entry name" value="CN_HYDROLASE"/>
    <property type="match status" value="1"/>
</dbReference>
<dbReference type="GO" id="GO:0033388">
    <property type="term" value="P:putrescine biosynthetic process from arginine"/>
    <property type="evidence" value="ECO:0007669"/>
    <property type="project" value="TreeGrafter"/>
</dbReference>
<accession>A0A5N5IX55</accession>
<keyword evidence="4" id="KW-1185">Reference proteome</keyword>
<dbReference type="Pfam" id="PF00795">
    <property type="entry name" value="CN_hydrolase"/>
    <property type="match status" value="1"/>
</dbReference>
<dbReference type="RefSeq" id="WP_151888870.1">
    <property type="nucleotide sequence ID" value="NZ_VNIK02000001.1"/>
</dbReference>
<dbReference type="EMBL" id="VNIK02000001">
    <property type="protein sequence ID" value="KAB5491723.1"/>
    <property type="molecule type" value="Genomic_DNA"/>
</dbReference>
<dbReference type="PANTHER" id="PTHR43674">
    <property type="entry name" value="NITRILASE C965.09-RELATED"/>
    <property type="match status" value="1"/>
</dbReference>
<dbReference type="FunFam" id="3.60.110.10:FF:000010">
    <property type="entry name" value="Carbon-nitrogen hydrolase"/>
    <property type="match status" value="1"/>
</dbReference>
<organism evidence="3 4">
    <name type="scientific">Flagellimonas hadalis</name>
    <dbReference type="NCBI Taxonomy" id="2597517"/>
    <lineage>
        <taxon>Bacteria</taxon>
        <taxon>Pseudomonadati</taxon>
        <taxon>Bacteroidota</taxon>
        <taxon>Flavobacteriia</taxon>
        <taxon>Flavobacteriales</taxon>
        <taxon>Flavobacteriaceae</taxon>
        <taxon>Flagellimonas</taxon>
    </lineage>
</organism>
<evidence type="ECO:0000256" key="1">
    <source>
        <dbReference type="ARBA" id="ARBA00022801"/>
    </source>
</evidence>
<dbReference type="OrthoDB" id="9811121at2"/>
<sequence>MAKNTYTISVIQLNLNNTPENNLKKCMEWVKKAAAKGAEVISLPELYSSHYFCQSEDTDNFSLAEPLYGTSFKAFSALAKELGVVIIVPFFEKRMSGVYHNSAYIIDSDGSEAGLYRKMHIPDDPHFYEKFYFTPGDLGFKTIPTQKGKVGTLICWDQWYPEAARLTALQGAEVLFYPTAIGWHPKEKEEFGEKQQGAWMNVMKGHAVANGVYVAAANRIGLEKYLPDTNGIEFWGSSFICGPQGEILAQASADQEEILLAEIDLDLQENVRQNWPFLRDRRIDMYGAITKRAID</sequence>
<evidence type="ECO:0000259" key="2">
    <source>
        <dbReference type="PROSITE" id="PS50263"/>
    </source>
</evidence>
<dbReference type="GO" id="GO:0050126">
    <property type="term" value="F:N-carbamoylputrescine amidase activity"/>
    <property type="evidence" value="ECO:0007669"/>
    <property type="project" value="TreeGrafter"/>
</dbReference>
<feature type="domain" description="CN hydrolase" evidence="2">
    <location>
        <begin position="6"/>
        <end position="265"/>
    </location>
</feature>
<gene>
    <name evidence="3" type="ORF">FOT42_001880</name>
</gene>
<dbReference type="InterPro" id="IPR003010">
    <property type="entry name" value="C-N_Hydrolase"/>
</dbReference>
<dbReference type="Gene3D" id="3.60.110.10">
    <property type="entry name" value="Carbon-nitrogen hydrolase"/>
    <property type="match status" value="1"/>
</dbReference>
<dbReference type="InterPro" id="IPR050345">
    <property type="entry name" value="Aliph_Amidase/BUP"/>
</dbReference>
<dbReference type="InterPro" id="IPR036526">
    <property type="entry name" value="C-N_Hydrolase_sf"/>
</dbReference>
<dbReference type="PANTHER" id="PTHR43674:SF2">
    <property type="entry name" value="BETA-UREIDOPROPIONASE"/>
    <property type="match status" value="1"/>
</dbReference>
<dbReference type="AlphaFoldDB" id="A0A5N5IX55"/>
<evidence type="ECO:0000313" key="3">
    <source>
        <dbReference type="EMBL" id="KAB5491723.1"/>
    </source>
</evidence>
<dbReference type="CDD" id="cd07573">
    <property type="entry name" value="CPA"/>
    <property type="match status" value="1"/>
</dbReference>
<protein>
    <submittedName>
        <fullName evidence="3">Carbon-nitrogen hydrolase</fullName>
    </submittedName>
</protein>